<sequence>MAFARRICLLGSVFRGAHLQSYFHRSLLHPDIANNTGRRASASTILFEHSRRDQLTAPAIPPTAAMVTEHEPASPYRTLERGSFRTKDYRIFFEDQNGTLISPWHDIPLFADEKNHVYNMVVEIPRWTNEKMEMATKEPLSPIRQDEKNGRVRFVHNVFPFHGYSWNYGALPQTWEDLTHKDEKTGVFGDNDPIDAIEIGSKIHKRGAVIHVKILGVLQLLDAGETDWKLVTLDVNDPISKEVNSIADVETHFPGLLDQTREWFRVYKMPAGDKANEFGFDGQYKDKEFAHNVIKETYDFWKKLIKDGHPPLNIECHVDGASKPANDTEWRKSVDSKPPHSTPQEAPVELDKWHFVGSQPSSKI</sequence>
<dbReference type="GO" id="GO:0005737">
    <property type="term" value="C:cytoplasm"/>
    <property type="evidence" value="ECO:0007669"/>
    <property type="project" value="InterPro"/>
</dbReference>
<keyword evidence="6" id="KW-0460">Magnesium</keyword>
<evidence type="ECO:0000313" key="11">
    <source>
        <dbReference type="Proteomes" id="UP001201812"/>
    </source>
</evidence>
<comment type="catalytic activity">
    <reaction evidence="8">
        <text>diphosphate + H2O = 2 phosphate + H(+)</text>
        <dbReference type="Rhea" id="RHEA:24576"/>
        <dbReference type="ChEBI" id="CHEBI:15377"/>
        <dbReference type="ChEBI" id="CHEBI:15378"/>
        <dbReference type="ChEBI" id="CHEBI:33019"/>
        <dbReference type="ChEBI" id="CHEBI:43474"/>
        <dbReference type="EC" id="3.6.1.1"/>
    </reaction>
</comment>
<name>A0AAD4MKX2_9BILA</name>
<dbReference type="PANTHER" id="PTHR10286">
    <property type="entry name" value="INORGANIC PYROPHOSPHATASE"/>
    <property type="match status" value="1"/>
</dbReference>
<dbReference type="Proteomes" id="UP001201812">
    <property type="component" value="Unassembled WGS sequence"/>
</dbReference>
<dbReference type="GO" id="GO:0000287">
    <property type="term" value="F:magnesium ion binding"/>
    <property type="evidence" value="ECO:0007669"/>
    <property type="project" value="InterPro"/>
</dbReference>
<dbReference type="EC" id="3.6.1.1" evidence="3"/>
<evidence type="ECO:0000256" key="1">
    <source>
        <dbReference type="ARBA" id="ARBA00001946"/>
    </source>
</evidence>
<accession>A0AAD4MKX2</accession>
<feature type="region of interest" description="Disordered" evidence="9">
    <location>
        <begin position="319"/>
        <end position="364"/>
    </location>
</feature>
<keyword evidence="11" id="KW-1185">Reference proteome</keyword>
<dbReference type="EMBL" id="JAKKPZ010000232">
    <property type="protein sequence ID" value="KAI1698143.1"/>
    <property type="molecule type" value="Genomic_DNA"/>
</dbReference>
<evidence type="ECO:0000256" key="5">
    <source>
        <dbReference type="ARBA" id="ARBA00022801"/>
    </source>
</evidence>
<feature type="compositionally biased region" description="Basic and acidic residues" evidence="9">
    <location>
        <begin position="319"/>
        <end position="338"/>
    </location>
</feature>
<comment type="cofactor">
    <cofactor evidence="1">
        <name>Mg(2+)</name>
        <dbReference type="ChEBI" id="CHEBI:18420"/>
    </cofactor>
</comment>
<keyword evidence="5" id="KW-0378">Hydrolase</keyword>
<evidence type="ECO:0000256" key="9">
    <source>
        <dbReference type="SAM" id="MobiDB-lite"/>
    </source>
</evidence>
<dbReference type="Pfam" id="PF00719">
    <property type="entry name" value="Pyrophosphatase"/>
    <property type="match status" value="1"/>
</dbReference>
<dbReference type="CDD" id="cd00412">
    <property type="entry name" value="pyrophosphatase"/>
    <property type="match status" value="1"/>
</dbReference>
<reference evidence="10" key="1">
    <citation type="submission" date="2022-01" db="EMBL/GenBank/DDBJ databases">
        <title>Genome Sequence Resource for Two Populations of Ditylenchus destructor, the Migratory Endoparasitic Phytonematode.</title>
        <authorList>
            <person name="Zhang H."/>
            <person name="Lin R."/>
            <person name="Xie B."/>
        </authorList>
    </citation>
    <scope>NUCLEOTIDE SEQUENCE</scope>
    <source>
        <strain evidence="10">BazhouSP</strain>
    </source>
</reference>
<keyword evidence="4" id="KW-0479">Metal-binding</keyword>
<evidence type="ECO:0000256" key="3">
    <source>
        <dbReference type="ARBA" id="ARBA00012146"/>
    </source>
</evidence>
<organism evidence="10 11">
    <name type="scientific">Ditylenchus destructor</name>
    <dbReference type="NCBI Taxonomy" id="166010"/>
    <lineage>
        <taxon>Eukaryota</taxon>
        <taxon>Metazoa</taxon>
        <taxon>Ecdysozoa</taxon>
        <taxon>Nematoda</taxon>
        <taxon>Chromadorea</taxon>
        <taxon>Rhabditida</taxon>
        <taxon>Tylenchina</taxon>
        <taxon>Tylenchomorpha</taxon>
        <taxon>Sphaerularioidea</taxon>
        <taxon>Anguinidae</taxon>
        <taxon>Anguininae</taxon>
        <taxon>Ditylenchus</taxon>
    </lineage>
</organism>
<dbReference type="FunFam" id="3.90.80.10:FF:000009">
    <property type="entry name" value="Inorganic pyrophosphatase"/>
    <property type="match status" value="1"/>
</dbReference>
<evidence type="ECO:0000256" key="4">
    <source>
        <dbReference type="ARBA" id="ARBA00022723"/>
    </source>
</evidence>
<dbReference type="GO" id="GO:0006796">
    <property type="term" value="P:phosphate-containing compound metabolic process"/>
    <property type="evidence" value="ECO:0007669"/>
    <property type="project" value="InterPro"/>
</dbReference>
<dbReference type="GO" id="GO:0004427">
    <property type="term" value="F:inorganic diphosphate phosphatase activity"/>
    <property type="evidence" value="ECO:0007669"/>
    <property type="project" value="UniProtKB-EC"/>
</dbReference>
<dbReference type="Gene3D" id="3.90.80.10">
    <property type="entry name" value="Inorganic pyrophosphatase"/>
    <property type="match status" value="1"/>
</dbReference>
<evidence type="ECO:0000256" key="7">
    <source>
        <dbReference type="ARBA" id="ARBA00032535"/>
    </source>
</evidence>
<dbReference type="PROSITE" id="PS00387">
    <property type="entry name" value="PPASE"/>
    <property type="match status" value="1"/>
</dbReference>
<evidence type="ECO:0000313" key="10">
    <source>
        <dbReference type="EMBL" id="KAI1698143.1"/>
    </source>
</evidence>
<dbReference type="InterPro" id="IPR036649">
    <property type="entry name" value="Pyrophosphatase_sf"/>
</dbReference>
<evidence type="ECO:0000256" key="6">
    <source>
        <dbReference type="ARBA" id="ARBA00022842"/>
    </source>
</evidence>
<comment type="caution">
    <text evidence="10">The sequence shown here is derived from an EMBL/GenBank/DDBJ whole genome shotgun (WGS) entry which is preliminary data.</text>
</comment>
<protein>
    <recommendedName>
        <fullName evidence="3">inorganic diphosphatase</fullName>
        <ecNumber evidence="3">3.6.1.1</ecNumber>
    </recommendedName>
    <alternativeName>
        <fullName evidence="7">Pyrophosphate phospho-hydrolase</fullName>
    </alternativeName>
</protein>
<proteinExistence type="inferred from homology"/>
<dbReference type="SUPFAM" id="SSF50324">
    <property type="entry name" value="Inorganic pyrophosphatase"/>
    <property type="match status" value="1"/>
</dbReference>
<comment type="similarity">
    <text evidence="2">Belongs to the PPase family.</text>
</comment>
<gene>
    <name evidence="10" type="ORF">DdX_18067</name>
</gene>
<dbReference type="InterPro" id="IPR008162">
    <property type="entry name" value="Pyrophosphatase"/>
</dbReference>
<evidence type="ECO:0000256" key="8">
    <source>
        <dbReference type="ARBA" id="ARBA00047820"/>
    </source>
</evidence>
<evidence type="ECO:0000256" key="2">
    <source>
        <dbReference type="ARBA" id="ARBA00006220"/>
    </source>
</evidence>
<dbReference type="AlphaFoldDB" id="A0AAD4MKX2"/>